<dbReference type="PANTHER" id="PTHR43736:SF1">
    <property type="entry name" value="DIHYDRONEOPTERIN TRIPHOSPHATE DIPHOSPHATASE"/>
    <property type="match status" value="1"/>
</dbReference>
<dbReference type="SUPFAM" id="SSF55811">
    <property type="entry name" value="Nudix"/>
    <property type="match status" value="1"/>
</dbReference>
<dbReference type="PROSITE" id="PS51462">
    <property type="entry name" value="NUDIX"/>
    <property type="match status" value="1"/>
</dbReference>
<dbReference type="PRINTS" id="PR00502">
    <property type="entry name" value="NUDIXFAMILY"/>
</dbReference>
<evidence type="ECO:0000313" key="5">
    <source>
        <dbReference type="EMBL" id="SEN99774.1"/>
    </source>
</evidence>
<dbReference type="Proteomes" id="UP000199300">
    <property type="component" value="Unassembled WGS sequence"/>
</dbReference>
<name>A0A1H8L3P5_9BACI</name>
<sequence>MSRSERAIFTNMCMIYDDKGHVLVQDRISKTWPGITFPGGHIEKGESFVQAVVREVWEETGLTIKSPELCGIKQFQTNEDERYVVLLYKTNQFAGELISSAEGEVYWLPRQDLLNHKLAPDFAAMVQVMEDGELSEFFYEREAEQVKLHLF</sequence>
<dbReference type="RefSeq" id="WP_091495840.1">
    <property type="nucleotide sequence ID" value="NZ_FODJ01000003.1"/>
</dbReference>
<dbReference type="CDD" id="cd18875">
    <property type="entry name" value="NUDIX_Hydrolase"/>
    <property type="match status" value="1"/>
</dbReference>
<dbReference type="EMBL" id="FODJ01000003">
    <property type="protein sequence ID" value="SEN99774.1"/>
    <property type="molecule type" value="Genomic_DNA"/>
</dbReference>
<accession>A0A1H8L3P5</accession>
<dbReference type="PROSITE" id="PS00893">
    <property type="entry name" value="NUDIX_BOX"/>
    <property type="match status" value="1"/>
</dbReference>
<gene>
    <name evidence="5" type="ORF">SAMN04488134_10372</name>
</gene>
<feature type="domain" description="Nudix hydrolase" evidence="4">
    <location>
        <begin position="6"/>
        <end position="130"/>
    </location>
</feature>
<keyword evidence="6" id="KW-1185">Reference proteome</keyword>
<dbReference type="InterPro" id="IPR015797">
    <property type="entry name" value="NUDIX_hydrolase-like_dom_sf"/>
</dbReference>
<comment type="similarity">
    <text evidence="1 3">Belongs to the Nudix hydrolase family.</text>
</comment>
<reference evidence="5 6" key="1">
    <citation type="submission" date="2016-10" db="EMBL/GenBank/DDBJ databases">
        <authorList>
            <person name="de Groot N.N."/>
        </authorList>
    </citation>
    <scope>NUCLEOTIDE SEQUENCE [LARGE SCALE GENOMIC DNA]</scope>
    <source>
        <strain evidence="5 6">CGMCC 1.10434</strain>
    </source>
</reference>
<protein>
    <submittedName>
        <fullName evidence="5">8-oxo-dGTP diphosphatase</fullName>
    </submittedName>
</protein>
<dbReference type="InterPro" id="IPR020084">
    <property type="entry name" value="NUDIX_hydrolase_CS"/>
</dbReference>
<evidence type="ECO:0000256" key="1">
    <source>
        <dbReference type="ARBA" id="ARBA00005582"/>
    </source>
</evidence>
<proteinExistence type="inferred from homology"/>
<dbReference type="PANTHER" id="PTHR43736">
    <property type="entry name" value="ADP-RIBOSE PYROPHOSPHATASE"/>
    <property type="match status" value="1"/>
</dbReference>
<dbReference type="GO" id="GO:0016787">
    <property type="term" value="F:hydrolase activity"/>
    <property type="evidence" value="ECO:0007669"/>
    <property type="project" value="UniProtKB-KW"/>
</dbReference>
<dbReference type="STRING" id="872970.SAMN04488134_10372"/>
<dbReference type="InterPro" id="IPR020476">
    <property type="entry name" value="Nudix_hydrolase"/>
</dbReference>
<dbReference type="InterPro" id="IPR000086">
    <property type="entry name" value="NUDIX_hydrolase_dom"/>
</dbReference>
<dbReference type="Pfam" id="PF00293">
    <property type="entry name" value="NUDIX"/>
    <property type="match status" value="1"/>
</dbReference>
<evidence type="ECO:0000313" key="6">
    <source>
        <dbReference type="Proteomes" id="UP000199300"/>
    </source>
</evidence>
<keyword evidence="2 3" id="KW-0378">Hydrolase</keyword>
<dbReference type="Gene3D" id="3.90.79.10">
    <property type="entry name" value="Nucleoside Triphosphate Pyrophosphohydrolase"/>
    <property type="match status" value="1"/>
</dbReference>
<evidence type="ECO:0000259" key="4">
    <source>
        <dbReference type="PROSITE" id="PS51462"/>
    </source>
</evidence>
<dbReference type="OrthoDB" id="9008185at2"/>
<dbReference type="AlphaFoldDB" id="A0A1H8L3P5"/>
<organism evidence="5 6">
    <name type="scientific">Amphibacillus marinus</name>
    <dbReference type="NCBI Taxonomy" id="872970"/>
    <lineage>
        <taxon>Bacteria</taxon>
        <taxon>Bacillati</taxon>
        <taxon>Bacillota</taxon>
        <taxon>Bacilli</taxon>
        <taxon>Bacillales</taxon>
        <taxon>Bacillaceae</taxon>
        <taxon>Amphibacillus</taxon>
    </lineage>
</organism>
<evidence type="ECO:0000256" key="2">
    <source>
        <dbReference type="ARBA" id="ARBA00022801"/>
    </source>
</evidence>
<evidence type="ECO:0000256" key="3">
    <source>
        <dbReference type="RuleBase" id="RU003476"/>
    </source>
</evidence>